<comment type="similarity">
    <text evidence="1">Belongs to the peptidase M17 family.</text>
</comment>
<dbReference type="Proteomes" id="UP001172457">
    <property type="component" value="Chromosome 3"/>
</dbReference>
<keyword evidence="4" id="KW-0378">Hydrolase</keyword>
<dbReference type="SUPFAM" id="SSF53187">
    <property type="entry name" value="Zn-dependent exopeptidases"/>
    <property type="match status" value="1"/>
</dbReference>
<evidence type="ECO:0000256" key="1">
    <source>
        <dbReference type="ARBA" id="ARBA00009528"/>
    </source>
</evidence>
<dbReference type="GO" id="GO:0005737">
    <property type="term" value="C:cytoplasm"/>
    <property type="evidence" value="ECO:0007669"/>
    <property type="project" value="InterPro"/>
</dbReference>
<sequence>MELDEMEASIDLFERRAYLMEGVGGGGCRRSTTVEVAVRVADMANTGGRHDGSISTALFLKEFVDEKVRWLHIDLSGGMELQEKRGNGISYRNFGGMGIFTPSDELFKEVVAASVALVESHWESMESKVADMANTGGSSRWLRSLLFKPVADRNCVALQFVDEKVQWLHIDMAGPV</sequence>
<evidence type="ECO:0000259" key="5">
    <source>
        <dbReference type="Pfam" id="PF00883"/>
    </source>
</evidence>
<evidence type="ECO:0000256" key="3">
    <source>
        <dbReference type="ARBA" id="ARBA00022670"/>
    </source>
</evidence>
<dbReference type="GO" id="GO:0006508">
    <property type="term" value="P:proteolysis"/>
    <property type="evidence" value="ECO:0007669"/>
    <property type="project" value="UniProtKB-KW"/>
</dbReference>
<dbReference type="PANTHER" id="PTHR11963:SF23">
    <property type="entry name" value="CYTOSOL AMINOPEPTIDASE"/>
    <property type="match status" value="1"/>
</dbReference>
<protein>
    <recommendedName>
        <fullName evidence="5">Cytosol aminopeptidase domain-containing protein</fullName>
    </recommendedName>
</protein>
<keyword evidence="3" id="KW-0645">Protease</keyword>
<name>A0AA38WQR9_9ASTR</name>
<accession>A0AA38WQR9</accession>
<feature type="domain" description="Cytosol aminopeptidase" evidence="5">
    <location>
        <begin position="98"/>
        <end position="175"/>
    </location>
</feature>
<dbReference type="AlphaFoldDB" id="A0AA38WQR9"/>
<feature type="domain" description="Cytosol aminopeptidase" evidence="5">
    <location>
        <begin position="35"/>
        <end position="83"/>
    </location>
</feature>
<gene>
    <name evidence="6" type="ORF">OSB04_012620</name>
</gene>
<dbReference type="InterPro" id="IPR011356">
    <property type="entry name" value="Leucine_aapep/pepB"/>
</dbReference>
<dbReference type="InterPro" id="IPR000819">
    <property type="entry name" value="Peptidase_M17_C"/>
</dbReference>
<reference evidence="6" key="1">
    <citation type="submission" date="2023-03" db="EMBL/GenBank/DDBJ databases">
        <title>Chromosome-scale reference genome and RAD-based genetic map of yellow starthistle (Centaurea solstitialis) reveal putative structural variation and QTLs associated with invader traits.</title>
        <authorList>
            <person name="Reatini B."/>
            <person name="Cang F.A."/>
            <person name="Jiang Q."/>
            <person name="Mckibben M.T.W."/>
            <person name="Barker M.S."/>
            <person name="Rieseberg L.H."/>
            <person name="Dlugosch K.M."/>
        </authorList>
    </citation>
    <scope>NUCLEOTIDE SEQUENCE</scope>
    <source>
        <strain evidence="6">CAN-66</strain>
        <tissue evidence="6">Leaf</tissue>
    </source>
</reference>
<dbReference type="Gene3D" id="3.40.630.10">
    <property type="entry name" value="Zn peptidases"/>
    <property type="match status" value="2"/>
</dbReference>
<comment type="caution">
    <text evidence="6">The sequence shown here is derived from an EMBL/GenBank/DDBJ whole genome shotgun (WGS) entry which is preliminary data.</text>
</comment>
<keyword evidence="7" id="KW-1185">Reference proteome</keyword>
<evidence type="ECO:0000313" key="7">
    <source>
        <dbReference type="Proteomes" id="UP001172457"/>
    </source>
</evidence>
<proteinExistence type="inferred from homology"/>
<dbReference type="PANTHER" id="PTHR11963">
    <property type="entry name" value="LEUCINE AMINOPEPTIDASE-RELATED"/>
    <property type="match status" value="1"/>
</dbReference>
<dbReference type="Pfam" id="PF00883">
    <property type="entry name" value="Peptidase_M17"/>
    <property type="match status" value="2"/>
</dbReference>
<evidence type="ECO:0000256" key="4">
    <source>
        <dbReference type="ARBA" id="ARBA00022801"/>
    </source>
</evidence>
<dbReference type="GO" id="GO:0070006">
    <property type="term" value="F:metalloaminopeptidase activity"/>
    <property type="evidence" value="ECO:0007669"/>
    <property type="project" value="InterPro"/>
</dbReference>
<dbReference type="GO" id="GO:0030145">
    <property type="term" value="F:manganese ion binding"/>
    <property type="evidence" value="ECO:0007669"/>
    <property type="project" value="InterPro"/>
</dbReference>
<evidence type="ECO:0000256" key="2">
    <source>
        <dbReference type="ARBA" id="ARBA00022438"/>
    </source>
</evidence>
<dbReference type="EMBL" id="JARYMX010000003">
    <property type="protein sequence ID" value="KAJ9558006.1"/>
    <property type="molecule type" value="Genomic_DNA"/>
</dbReference>
<evidence type="ECO:0000313" key="6">
    <source>
        <dbReference type="EMBL" id="KAJ9558006.1"/>
    </source>
</evidence>
<keyword evidence="2" id="KW-0031">Aminopeptidase</keyword>
<organism evidence="6 7">
    <name type="scientific">Centaurea solstitialis</name>
    <name type="common">yellow star-thistle</name>
    <dbReference type="NCBI Taxonomy" id="347529"/>
    <lineage>
        <taxon>Eukaryota</taxon>
        <taxon>Viridiplantae</taxon>
        <taxon>Streptophyta</taxon>
        <taxon>Embryophyta</taxon>
        <taxon>Tracheophyta</taxon>
        <taxon>Spermatophyta</taxon>
        <taxon>Magnoliopsida</taxon>
        <taxon>eudicotyledons</taxon>
        <taxon>Gunneridae</taxon>
        <taxon>Pentapetalae</taxon>
        <taxon>asterids</taxon>
        <taxon>campanulids</taxon>
        <taxon>Asterales</taxon>
        <taxon>Asteraceae</taxon>
        <taxon>Carduoideae</taxon>
        <taxon>Cardueae</taxon>
        <taxon>Centaureinae</taxon>
        <taxon>Centaurea</taxon>
    </lineage>
</organism>